<dbReference type="InterPro" id="IPR005563">
    <property type="entry name" value="A_protein"/>
</dbReference>
<evidence type="ECO:0000256" key="7">
    <source>
        <dbReference type="ARBA" id="ARBA00035110"/>
    </source>
</evidence>
<evidence type="ECO:0000256" key="4">
    <source>
        <dbReference type="ARBA" id="ARBA00022844"/>
    </source>
</evidence>
<protein>
    <submittedName>
        <fullName evidence="8">Maturation protein</fullName>
    </submittedName>
</protein>
<evidence type="ECO:0000256" key="1">
    <source>
        <dbReference type="ARBA" id="ARBA00004328"/>
    </source>
</evidence>
<keyword evidence="5" id="KW-1175">Viral attachment to host cell pilus</keyword>
<keyword evidence="2" id="KW-0945">Host-virus interaction</keyword>
<name>A0A8S5L578_9VIRU</name>
<evidence type="ECO:0000256" key="2">
    <source>
        <dbReference type="ARBA" id="ARBA00022581"/>
    </source>
</evidence>
<proteinExistence type="inferred from homology"/>
<dbReference type="GO" id="GO:0039666">
    <property type="term" value="P:virion attachment to host cell pilus"/>
    <property type="evidence" value="ECO:0007669"/>
    <property type="project" value="UniProtKB-KW"/>
</dbReference>
<dbReference type="GeneID" id="80398967"/>
<dbReference type="Pfam" id="PF03863">
    <property type="entry name" value="Phage_mat-A"/>
    <property type="match status" value="1"/>
</dbReference>
<accession>A0A8S5L578</accession>
<evidence type="ECO:0000313" key="8">
    <source>
        <dbReference type="EMBL" id="DAD52362.1"/>
    </source>
</evidence>
<comment type="subcellular location">
    <subcellularLocation>
        <location evidence="1">Virion</location>
    </subcellularLocation>
</comment>
<evidence type="ECO:0000256" key="6">
    <source>
        <dbReference type="ARBA" id="ARBA00023296"/>
    </source>
</evidence>
<evidence type="ECO:0000313" key="9">
    <source>
        <dbReference type="Proteomes" id="UP000683232"/>
    </source>
</evidence>
<dbReference type="RefSeq" id="YP_010769838.1">
    <property type="nucleotide sequence ID" value="NC_074086.1"/>
</dbReference>
<evidence type="ECO:0000256" key="3">
    <source>
        <dbReference type="ARBA" id="ARBA00022804"/>
    </source>
</evidence>
<evidence type="ECO:0000256" key="5">
    <source>
        <dbReference type="ARBA" id="ARBA00023104"/>
    </source>
</evidence>
<keyword evidence="6" id="KW-1160">Virus entry into host cell</keyword>
<dbReference type="EMBL" id="BK014082">
    <property type="protein sequence ID" value="DAD52362.1"/>
    <property type="molecule type" value="Genomic_RNA"/>
</dbReference>
<gene>
    <name evidence="8" type="primary">SRR5466338_2_2</name>
</gene>
<keyword evidence="4" id="KW-0946">Virion</keyword>
<comment type="similarity">
    <text evidence="7">Belongs to the Leviviricetes maturation protein family.</text>
</comment>
<dbReference type="Proteomes" id="UP000683232">
    <property type="component" value="Segment"/>
</dbReference>
<dbReference type="KEGG" id="vg:80398967"/>
<reference evidence="8" key="1">
    <citation type="submission" date="2020-09" db="EMBL/GenBank/DDBJ databases">
        <title>Leviviricetes taxonomy.</title>
        <authorList>
            <person name="Stockdale S.R."/>
            <person name="Callanan J."/>
            <person name="Adriaenssens E.M."/>
            <person name="Kuhn J.H."/>
            <person name="Rumnieks J."/>
            <person name="Shkoporov A."/>
            <person name="Draper L.A."/>
            <person name="Ross P."/>
            <person name="Hill C."/>
        </authorList>
    </citation>
    <scope>NUCLEOTIDE SEQUENCE</scope>
</reference>
<keyword evidence="9" id="KW-1185">Reference proteome</keyword>
<dbReference type="GO" id="GO:0044423">
    <property type="term" value="C:virion component"/>
    <property type="evidence" value="ECO:0007669"/>
    <property type="project" value="UniProtKB-KW"/>
</dbReference>
<keyword evidence="3" id="KW-1161">Viral attachment to host cell</keyword>
<sequence length="415" mass="47285">MISDGVQRFATRRTVATTVQGTTITETEPLCYTHIGDVANGLVQGDHSKPLPFKFTNYRKFAHPYIRYLEDVAYGEKSYQTTDGQGLITPSTYPGGVELDFARTRDRALSKCMDQVRGDSSNIVVDIAESAQVVKMFQGTANLKRVWCDFLKNTIGSMGRQWRKRDPNSTYQHLDTHDGQRQLDYLTGRWLEYRYGWMPLVHSIYDGLDTLAKDVTRGRFTVFGRSGYASRGTKIVGGGTYLNPRETVHRQIDCRTHLGLTFWCPPGPDLYDWTSLSPLSIAWELTPLSFVADWVLNVSQQLSALEDYWYYRQRFDSGYRTDGYRDTTTVTRSGSETTWKISNHGFITCQRYLSDGTTHLTTFKERVVLDELPMPSMKLRIKLKLGAERQLDAAALFHQLVGRKIRGIRGVMSAI</sequence>
<organism evidence="8 9">
    <name type="scientific">ssRNA phage SRR5466338_2</name>
    <dbReference type="NCBI Taxonomy" id="2786391"/>
    <lineage>
        <taxon>Viruses</taxon>
        <taxon>Riboviria</taxon>
        <taxon>Orthornavirae</taxon>
        <taxon>Lenarviricota</taxon>
        <taxon>Leviviricetes</taxon>
        <taxon>Norzivirales</taxon>
        <taxon>Fiersviridae</taxon>
        <taxon>Rusvolovirus</taxon>
        <taxon>Rusvolovirus asiadaptatum</taxon>
    </lineage>
</organism>